<feature type="domain" description="Aminotransferase class I/classII large" evidence="1">
    <location>
        <begin position="25"/>
        <end position="115"/>
    </location>
</feature>
<dbReference type="InterPro" id="IPR015421">
    <property type="entry name" value="PyrdxlP-dep_Trfase_major"/>
</dbReference>
<dbReference type="GO" id="GO:0030170">
    <property type="term" value="F:pyridoxal phosphate binding"/>
    <property type="evidence" value="ECO:0007669"/>
    <property type="project" value="InterPro"/>
</dbReference>
<evidence type="ECO:0000259" key="1">
    <source>
        <dbReference type="Pfam" id="PF00155"/>
    </source>
</evidence>
<dbReference type="Gene3D" id="3.90.1150.10">
    <property type="entry name" value="Aspartate Aminotransferase, domain 1"/>
    <property type="match status" value="1"/>
</dbReference>
<sequence>MGKIWKENAPENWTRSCQSSVEWGIINLGTSENKLCFDLLSWRLSQRDMQRVEPSLLQYADWRGHLFLREEVAKFLSFYCKSPVPLRPENVVVLNGGASLFSALATVLCEAGARVSLWQHPAGLCLPGQ</sequence>
<dbReference type="SUPFAM" id="SSF53383">
    <property type="entry name" value="PLP-dependent transferases"/>
    <property type="match status" value="1"/>
</dbReference>
<dbReference type="InterPro" id="IPR015422">
    <property type="entry name" value="PyrdxlP-dep_Trfase_small"/>
</dbReference>
<dbReference type="InterPro" id="IPR015424">
    <property type="entry name" value="PyrdxlP-dep_Trfase"/>
</dbReference>
<proteinExistence type="evidence at transcript level"/>
<dbReference type="InterPro" id="IPR004839">
    <property type="entry name" value="Aminotransferase_I/II_large"/>
</dbReference>
<dbReference type="PeptideAtlas" id="B4DYM9"/>
<name>B4DYM9_HUMAN</name>
<dbReference type="Pfam" id="PF00155">
    <property type="entry name" value="Aminotran_1_2"/>
    <property type="match status" value="1"/>
</dbReference>
<dbReference type="AlphaFoldDB" id="B4DYM9"/>
<accession>B4DYM9</accession>
<organism evidence="2">
    <name type="scientific">Homo sapiens</name>
    <name type="common">Human</name>
    <dbReference type="NCBI Taxonomy" id="9606"/>
    <lineage>
        <taxon>Eukaryota</taxon>
        <taxon>Metazoa</taxon>
        <taxon>Chordata</taxon>
        <taxon>Craniata</taxon>
        <taxon>Vertebrata</taxon>
        <taxon>Euteleostomi</taxon>
        <taxon>Mammalia</taxon>
        <taxon>Eutheria</taxon>
        <taxon>Euarchontoglires</taxon>
        <taxon>Primates</taxon>
        <taxon>Haplorrhini</taxon>
        <taxon>Catarrhini</taxon>
        <taxon>Hominidae</taxon>
        <taxon>Homo</taxon>
    </lineage>
</organism>
<dbReference type="EMBL" id="AK302515">
    <property type="protein sequence ID" value="BAG63791.1"/>
    <property type="molecule type" value="mRNA"/>
</dbReference>
<reference evidence="2" key="1">
    <citation type="submission" date="2007-10" db="EMBL/GenBank/DDBJ databases">
        <title>NEDO human cDNA sequencing project focused on splicing variants.</title>
        <authorList>
            <person name="Wakamatsu A."/>
            <person name="Yamamoto J."/>
            <person name="Kimura K."/>
            <person name="Ishii S."/>
            <person name="Watanabe K."/>
            <person name="Sugiyama A."/>
            <person name="Murakawa K."/>
            <person name="Kaida T."/>
            <person name="Tsuchiya K."/>
            <person name="Fukuzumi Y."/>
            <person name="Kumagai A."/>
            <person name="Oishi Y."/>
            <person name="Yamamoto S."/>
            <person name="Ono Y."/>
            <person name="Komori Y."/>
            <person name="Yamazaki M."/>
            <person name="Kisu Y."/>
            <person name="Nishikawa T."/>
            <person name="Sugano S."/>
            <person name="Nomura N."/>
            <person name="Isogai T."/>
        </authorList>
    </citation>
    <scope>NUCLEOTIDE SEQUENCE</scope>
    <source>
        <tissue evidence="2">Testis</tissue>
    </source>
</reference>
<dbReference type="Gene3D" id="3.40.640.10">
    <property type="entry name" value="Type I PLP-dependent aspartate aminotransferase-like (Major domain)"/>
    <property type="match status" value="1"/>
</dbReference>
<evidence type="ECO:0000313" key="2">
    <source>
        <dbReference type="EMBL" id="BAG63791.1"/>
    </source>
</evidence>
<protein>
    <submittedName>
        <fullName evidence="2">cDNA FLJ51643, moderately similar to Homo sapiens 1-aminocyclopropane-1-carboxylate synthase (PHACS), mRNA</fullName>
    </submittedName>
</protein>